<dbReference type="PANTHER" id="PTHR30269:SF23">
    <property type="entry name" value="MEMBRANE TRANSPORTER PROTEIN YDHB-RELATED"/>
    <property type="match status" value="1"/>
</dbReference>
<evidence type="ECO:0000256" key="7">
    <source>
        <dbReference type="ARBA" id="ARBA00023136"/>
    </source>
</evidence>
<dbReference type="AlphaFoldDB" id="A0A7W8DSD5"/>
<proteinExistence type="inferred from homology"/>
<comment type="similarity">
    <text evidence="2 8">Belongs to the 4-toluene sulfonate uptake permease (TSUP) (TC 2.A.102) family.</text>
</comment>
<keyword evidence="6 8" id="KW-1133">Transmembrane helix</keyword>
<dbReference type="GO" id="GO:0005886">
    <property type="term" value="C:plasma membrane"/>
    <property type="evidence" value="ECO:0007669"/>
    <property type="project" value="UniProtKB-SubCell"/>
</dbReference>
<feature type="transmembrane region" description="Helical" evidence="8">
    <location>
        <begin position="212"/>
        <end position="232"/>
    </location>
</feature>
<dbReference type="PANTHER" id="PTHR30269">
    <property type="entry name" value="TRANSMEMBRANE PROTEIN YFCA"/>
    <property type="match status" value="1"/>
</dbReference>
<keyword evidence="5 8" id="KW-0812">Transmembrane</keyword>
<dbReference type="InterPro" id="IPR002781">
    <property type="entry name" value="TM_pro_TauE-like"/>
</dbReference>
<evidence type="ECO:0000256" key="4">
    <source>
        <dbReference type="ARBA" id="ARBA00022475"/>
    </source>
</evidence>
<dbReference type="EMBL" id="JACHIF010000012">
    <property type="protein sequence ID" value="MBB5040190.1"/>
    <property type="molecule type" value="Genomic_DNA"/>
</dbReference>
<evidence type="ECO:0000256" key="2">
    <source>
        <dbReference type="ARBA" id="ARBA00009142"/>
    </source>
</evidence>
<reference evidence="9 10" key="1">
    <citation type="submission" date="2020-08" db="EMBL/GenBank/DDBJ databases">
        <title>Genomic Encyclopedia of Type Strains, Phase IV (KMG-IV): sequencing the most valuable type-strain genomes for metagenomic binning, comparative biology and taxonomic classification.</title>
        <authorList>
            <person name="Goeker M."/>
        </authorList>
    </citation>
    <scope>NUCLEOTIDE SEQUENCE [LARGE SCALE GENOMIC DNA]</scope>
    <source>
        <strain evidence="9 10">DSM 12251</strain>
    </source>
</reference>
<feature type="transmembrane region" description="Helical" evidence="8">
    <location>
        <begin position="144"/>
        <end position="172"/>
    </location>
</feature>
<comment type="caution">
    <text evidence="9">The sequence shown here is derived from an EMBL/GenBank/DDBJ whole genome shotgun (WGS) entry which is preliminary data.</text>
</comment>
<evidence type="ECO:0000256" key="1">
    <source>
        <dbReference type="ARBA" id="ARBA00004651"/>
    </source>
</evidence>
<keyword evidence="10" id="KW-1185">Reference proteome</keyword>
<feature type="transmembrane region" description="Helical" evidence="8">
    <location>
        <begin position="20"/>
        <end position="46"/>
    </location>
</feature>
<gene>
    <name evidence="9" type="ORF">HNQ64_004471</name>
</gene>
<dbReference type="Proteomes" id="UP000534294">
    <property type="component" value="Unassembled WGS sequence"/>
</dbReference>
<name>A0A7W8DSD5_9BACT</name>
<evidence type="ECO:0000313" key="9">
    <source>
        <dbReference type="EMBL" id="MBB5040190.1"/>
    </source>
</evidence>
<dbReference type="Pfam" id="PF01925">
    <property type="entry name" value="TauE"/>
    <property type="match status" value="1"/>
</dbReference>
<dbReference type="RefSeq" id="WP_184212735.1">
    <property type="nucleotide sequence ID" value="NZ_JACHIF010000012.1"/>
</dbReference>
<feature type="transmembrane region" description="Helical" evidence="8">
    <location>
        <begin position="239"/>
        <end position="256"/>
    </location>
</feature>
<sequence>MSIPDWLQQNTLFTADPQIFLMAAVAALCIGLSKSGLSGTATLNVVLMAQAFGAKASVGLVLPLLIVADFMGFYLNRHGGSWRRVLPMAPPAIAGVIAGYFLLGEIDNVSARTVIGWLIIGLLGFKLLLDASKGALEILTGHPIFSWAMGLCAGITTMLANAAGPVMTVYLLSQKLEKKEHLGVFSRFFLFINLFKVPFSADLGIINPRSLMTNLVLLPGVVLGILLGWQILKRIPQKPFEWTLFVLTLVAAVWLIRG</sequence>
<evidence type="ECO:0000256" key="8">
    <source>
        <dbReference type="RuleBase" id="RU363041"/>
    </source>
</evidence>
<comment type="subcellular location">
    <subcellularLocation>
        <location evidence="1 8">Cell membrane</location>
        <topology evidence="1 8">Multi-pass membrane protein</topology>
    </subcellularLocation>
</comment>
<keyword evidence="7 8" id="KW-0472">Membrane</keyword>
<feature type="transmembrane region" description="Helical" evidence="8">
    <location>
        <begin position="114"/>
        <end position="132"/>
    </location>
</feature>
<keyword evidence="3" id="KW-0813">Transport</keyword>
<keyword evidence="4 8" id="KW-1003">Cell membrane</keyword>
<evidence type="ECO:0000256" key="6">
    <source>
        <dbReference type="ARBA" id="ARBA00022989"/>
    </source>
</evidence>
<feature type="transmembrane region" description="Helical" evidence="8">
    <location>
        <begin position="81"/>
        <end position="102"/>
    </location>
</feature>
<organism evidence="9 10">
    <name type="scientific">Prosthecobacter dejongeii</name>
    <dbReference type="NCBI Taxonomy" id="48465"/>
    <lineage>
        <taxon>Bacteria</taxon>
        <taxon>Pseudomonadati</taxon>
        <taxon>Verrucomicrobiota</taxon>
        <taxon>Verrucomicrobiia</taxon>
        <taxon>Verrucomicrobiales</taxon>
        <taxon>Verrucomicrobiaceae</taxon>
        <taxon>Prosthecobacter</taxon>
    </lineage>
</organism>
<evidence type="ECO:0000313" key="10">
    <source>
        <dbReference type="Proteomes" id="UP000534294"/>
    </source>
</evidence>
<accession>A0A7W8DSD5</accession>
<protein>
    <recommendedName>
        <fullName evidence="8">Probable membrane transporter protein</fullName>
    </recommendedName>
</protein>
<evidence type="ECO:0000256" key="3">
    <source>
        <dbReference type="ARBA" id="ARBA00022448"/>
    </source>
</evidence>
<evidence type="ECO:0000256" key="5">
    <source>
        <dbReference type="ARBA" id="ARBA00022692"/>
    </source>
</evidence>
<feature type="transmembrane region" description="Helical" evidence="8">
    <location>
        <begin position="184"/>
        <end position="206"/>
    </location>
</feature>
<dbReference type="InterPro" id="IPR052017">
    <property type="entry name" value="TSUP"/>
</dbReference>